<dbReference type="OrthoDB" id="16464at2759"/>
<dbReference type="eggNOG" id="KOG1430">
    <property type="taxonomic scope" value="Eukaryota"/>
</dbReference>
<dbReference type="PANTHER" id="PTHR43245">
    <property type="entry name" value="BIFUNCTIONAL POLYMYXIN RESISTANCE PROTEIN ARNA"/>
    <property type="match status" value="1"/>
</dbReference>
<protein>
    <recommendedName>
        <fullName evidence="3">NAD-dependent epimerase/dehydratase domain-containing protein</fullName>
    </recommendedName>
</protein>
<reference evidence="1 2" key="1">
    <citation type="journal article" date="2011" name="PLoS Pathog.">
        <title>Endophytic Life Strategies Decoded by Genome and Transcriptome Analyses of the Mutualistic Root Symbiont Piriformospora indica.</title>
        <authorList>
            <person name="Zuccaro A."/>
            <person name="Lahrmann U."/>
            <person name="Guldener U."/>
            <person name="Langen G."/>
            <person name="Pfiffi S."/>
            <person name="Biedenkopf D."/>
            <person name="Wong P."/>
            <person name="Samans B."/>
            <person name="Grimm C."/>
            <person name="Basiewicz M."/>
            <person name="Murat C."/>
            <person name="Martin F."/>
            <person name="Kogel K.H."/>
        </authorList>
    </citation>
    <scope>NUCLEOTIDE SEQUENCE [LARGE SCALE GENOMIC DNA]</scope>
    <source>
        <strain evidence="1 2">DSM 11827</strain>
    </source>
</reference>
<dbReference type="HOGENOM" id="CLU_045030_0_0_1"/>
<name>G4TQX7_SERID</name>
<dbReference type="Proteomes" id="UP000007148">
    <property type="component" value="Unassembled WGS sequence"/>
</dbReference>
<gene>
    <name evidence="1" type="ORF">PIIN_07675</name>
</gene>
<dbReference type="InterPro" id="IPR036291">
    <property type="entry name" value="NAD(P)-bd_dom_sf"/>
</dbReference>
<comment type="caution">
    <text evidence="1">The sequence shown here is derived from an EMBL/GenBank/DDBJ whole genome shotgun (WGS) entry which is preliminary data.</text>
</comment>
<organism evidence="1 2">
    <name type="scientific">Serendipita indica (strain DSM 11827)</name>
    <name type="common">Root endophyte fungus</name>
    <name type="synonym">Piriformospora indica</name>
    <dbReference type="NCBI Taxonomy" id="1109443"/>
    <lineage>
        <taxon>Eukaryota</taxon>
        <taxon>Fungi</taxon>
        <taxon>Dikarya</taxon>
        <taxon>Basidiomycota</taxon>
        <taxon>Agaricomycotina</taxon>
        <taxon>Agaricomycetes</taxon>
        <taxon>Sebacinales</taxon>
        <taxon>Serendipitaceae</taxon>
        <taxon>Serendipita</taxon>
    </lineage>
</organism>
<evidence type="ECO:0000313" key="2">
    <source>
        <dbReference type="Proteomes" id="UP000007148"/>
    </source>
</evidence>
<dbReference type="OMA" id="PQTAWLN"/>
<accession>G4TQX7</accession>
<evidence type="ECO:0008006" key="3">
    <source>
        <dbReference type="Google" id="ProtNLM"/>
    </source>
</evidence>
<dbReference type="InParanoid" id="G4TQX7"/>
<keyword evidence="2" id="KW-1185">Reference proteome</keyword>
<dbReference type="Gene3D" id="3.40.50.720">
    <property type="entry name" value="NAD(P)-binding Rossmann-like Domain"/>
    <property type="match status" value="1"/>
</dbReference>
<dbReference type="AlphaFoldDB" id="G4TQX7"/>
<dbReference type="SUPFAM" id="SSF51735">
    <property type="entry name" value="NAD(P)-binding Rossmann-fold domains"/>
    <property type="match status" value="1"/>
</dbReference>
<proteinExistence type="predicted"/>
<dbReference type="PANTHER" id="PTHR43245:SF11">
    <property type="entry name" value="LD23561P"/>
    <property type="match status" value="1"/>
</dbReference>
<dbReference type="STRING" id="1109443.G4TQX7"/>
<dbReference type="InterPro" id="IPR050177">
    <property type="entry name" value="Lipid_A_modif_metabolic_enz"/>
</dbReference>
<sequence length="429" mass="48158">MNVDLFCLPLKGGVDSIAPGIVQYLVPAAPAEPLVSHIRLVDKYSVNPPTTYLSKIFQDRLRERKDYIEYRQGNLQNPAGVIDKVYDDPAPDGRPYTYVIDIAGNLAYNLPPEVHIQHTFRVAVALAKAAAKRPHIQSYIRMVGPFSEHTDFKKKWKESEEKGWRPWGARGTWWLEAARAVASIPNLPLVVIRCATVYGPEIIRLEACITILCGLIYKSIDKEMKFLWNPRMRKNTIHIYDLAGAIWACAQWIADKDRATANALAGDILPPSGDKDVPNVPDAVPKSAGGILVPCFNITDDGDTTQETMNNAVGRLFGIKVGFHGTITNVISGMRMRDVAEDVNESHMQEWGKIIQMANPPVPRTPLSPYVDLHILDEHGIAMDNEKLKRIVGYKMTYPSFCEDTIRQFINWARSEGIWPETEFSAHIQ</sequence>
<dbReference type="EMBL" id="CAFZ01000247">
    <property type="protein sequence ID" value="CCA73720.1"/>
    <property type="molecule type" value="Genomic_DNA"/>
</dbReference>
<evidence type="ECO:0000313" key="1">
    <source>
        <dbReference type="EMBL" id="CCA73720.1"/>
    </source>
</evidence>